<protein>
    <submittedName>
        <fullName evidence="2">Uncharacterized protein</fullName>
    </submittedName>
</protein>
<keyword evidence="1" id="KW-1133">Transmembrane helix</keyword>
<dbReference type="Gramene" id="GBG77876">
    <property type="protein sequence ID" value="GBG77876"/>
    <property type="gene ID" value="CBR_g25808"/>
</dbReference>
<feature type="transmembrane region" description="Helical" evidence="1">
    <location>
        <begin position="6"/>
        <end position="28"/>
    </location>
</feature>
<proteinExistence type="predicted"/>
<name>A0A388L6E5_CHABU</name>
<sequence length="130" mass="13303">MASTVVAAIAMAAMAMAAMAIAMVAIAMEAIAIAMGALTIAMTVIAMALAIAIAMTLAIAIAMGDGQHCGGSDRDVKRYNGQRCDDSNSDGSAAITVIALHRDGDELSASMAMVHGEGGNGLRTWYIQRR</sequence>
<accession>A0A388L6E5</accession>
<gene>
    <name evidence="2" type="ORF">CBR_g25808</name>
</gene>
<organism evidence="2 3">
    <name type="scientific">Chara braunii</name>
    <name type="common">Braun's stonewort</name>
    <dbReference type="NCBI Taxonomy" id="69332"/>
    <lineage>
        <taxon>Eukaryota</taxon>
        <taxon>Viridiplantae</taxon>
        <taxon>Streptophyta</taxon>
        <taxon>Charophyceae</taxon>
        <taxon>Charales</taxon>
        <taxon>Characeae</taxon>
        <taxon>Chara</taxon>
    </lineage>
</organism>
<evidence type="ECO:0000313" key="2">
    <source>
        <dbReference type="EMBL" id="GBG77876.1"/>
    </source>
</evidence>
<dbReference type="Proteomes" id="UP000265515">
    <property type="component" value="Unassembled WGS sequence"/>
</dbReference>
<evidence type="ECO:0000256" key="1">
    <source>
        <dbReference type="SAM" id="Phobius"/>
    </source>
</evidence>
<reference evidence="2 3" key="1">
    <citation type="journal article" date="2018" name="Cell">
        <title>The Chara Genome: Secondary Complexity and Implications for Plant Terrestrialization.</title>
        <authorList>
            <person name="Nishiyama T."/>
            <person name="Sakayama H."/>
            <person name="Vries J.D."/>
            <person name="Buschmann H."/>
            <person name="Saint-Marcoux D."/>
            <person name="Ullrich K.K."/>
            <person name="Haas F.B."/>
            <person name="Vanderstraeten L."/>
            <person name="Becker D."/>
            <person name="Lang D."/>
            <person name="Vosolsobe S."/>
            <person name="Rombauts S."/>
            <person name="Wilhelmsson P.K.I."/>
            <person name="Janitza P."/>
            <person name="Kern R."/>
            <person name="Heyl A."/>
            <person name="Rumpler F."/>
            <person name="Villalobos L.I.A.C."/>
            <person name="Clay J.M."/>
            <person name="Skokan R."/>
            <person name="Toyoda A."/>
            <person name="Suzuki Y."/>
            <person name="Kagoshima H."/>
            <person name="Schijlen E."/>
            <person name="Tajeshwar N."/>
            <person name="Catarino B."/>
            <person name="Hetherington A.J."/>
            <person name="Saltykova A."/>
            <person name="Bonnot C."/>
            <person name="Breuninger H."/>
            <person name="Symeonidi A."/>
            <person name="Radhakrishnan G.V."/>
            <person name="Van Nieuwerburgh F."/>
            <person name="Deforce D."/>
            <person name="Chang C."/>
            <person name="Karol K.G."/>
            <person name="Hedrich R."/>
            <person name="Ulvskov P."/>
            <person name="Glockner G."/>
            <person name="Delwiche C.F."/>
            <person name="Petrasek J."/>
            <person name="Van de Peer Y."/>
            <person name="Friml J."/>
            <person name="Beilby M."/>
            <person name="Dolan L."/>
            <person name="Kohara Y."/>
            <person name="Sugano S."/>
            <person name="Fujiyama A."/>
            <person name="Delaux P.-M."/>
            <person name="Quint M."/>
            <person name="TheiBen G."/>
            <person name="Hagemann M."/>
            <person name="Harholt J."/>
            <person name="Dunand C."/>
            <person name="Zachgo S."/>
            <person name="Langdale J."/>
            <person name="Maumus F."/>
            <person name="Straeten D.V.D."/>
            <person name="Gould S.B."/>
            <person name="Rensing S.A."/>
        </authorList>
    </citation>
    <scope>NUCLEOTIDE SEQUENCE [LARGE SCALE GENOMIC DNA]</scope>
    <source>
        <strain evidence="2 3">S276</strain>
    </source>
</reference>
<keyword evidence="1" id="KW-0812">Transmembrane</keyword>
<dbReference type="AlphaFoldDB" id="A0A388L6E5"/>
<keyword evidence="3" id="KW-1185">Reference proteome</keyword>
<feature type="transmembrane region" description="Helical" evidence="1">
    <location>
        <begin position="40"/>
        <end position="63"/>
    </location>
</feature>
<keyword evidence="1" id="KW-0472">Membrane</keyword>
<dbReference type="EMBL" id="BFEA01000279">
    <property type="protein sequence ID" value="GBG77876.1"/>
    <property type="molecule type" value="Genomic_DNA"/>
</dbReference>
<evidence type="ECO:0000313" key="3">
    <source>
        <dbReference type="Proteomes" id="UP000265515"/>
    </source>
</evidence>
<comment type="caution">
    <text evidence="2">The sequence shown here is derived from an EMBL/GenBank/DDBJ whole genome shotgun (WGS) entry which is preliminary data.</text>
</comment>